<feature type="domain" description="Nucleoplasmin core" evidence="6">
    <location>
        <begin position="92"/>
        <end position="203"/>
    </location>
</feature>
<feature type="compositionally biased region" description="Acidic residues" evidence="4">
    <location>
        <begin position="211"/>
        <end position="234"/>
    </location>
</feature>
<dbReference type="SUPFAM" id="SSF69203">
    <property type="entry name" value="Nucleoplasmin-like core domain"/>
    <property type="match status" value="1"/>
</dbReference>
<evidence type="ECO:0000256" key="5">
    <source>
        <dbReference type="SAM" id="Phobius"/>
    </source>
</evidence>
<evidence type="ECO:0000256" key="4">
    <source>
        <dbReference type="SAM" id="MobiDB-lite"/>
    </source>
</evidence>
<dbReference type="EMBL" id="JAOYFB010000038">
    <property type="protein sequence ID" value="KAK4025992.1"/>
    <property type="molecule type" value="Genomic_DNA"/>
</dbReference>
<comment type="caution">
    <text evidence="7">The sequence shown here is derived from an EMBL/GenBank/DDBJ whole genome shotgun (WGS) entry which is preliminary data.</text>
</comment>
<name>A0ABR0ALJ5_9CRUS</name>
<feature type="transmembrane region" description="Helical" evidence="5">
    <location>
        <begin position="12"/>
        <end position="33"/>
    </location>
</feature>
<proteinExistence type="inferred from homology"/>
<dbReference type="Pfam" id="PF03066">
    <property type="entry name" value="Nucleoplasmin"/>
    <property type="match status" value="1"/>
</dbReference>
<comment type="similarity">
    <text evidence="2">Belongs to the nucleoplasmin family.</text>
</comment>
<feature type="region of interest" description="Disordered" evidence="4">
    <location>
        <begin position="209"/>
        <end position="261"/>
    </location>
</feature>
<evidence type="ECO:0000256" key="1">
    <source>
        <dbReference type="ARBA" id="ARBA00004123"/>
    </source>
</evidence>
<keyword evidence="5" id="KW-0812">Transmembrane</keyword>
<gene>
    <name evidence="7" type="ORF">OUZ56_015021</name>
</gene>
<dbReference type="Proteomes" id="UP001234178">
    <property type="component" value="Unassembled WGS sequence"/>
</dbReference>
<accession>A0ABR0ALJ5</accession>
<keyword evidence="3" id="KW-0539">Nucleus</keyword>
<evidence type="ECO:0000313" key="8">
    <source>
        <dbReference type="Proteomes" id="UP001234178"/>
    </source>
</evidence>
<keyword evidence="8" id="KW-1185">Reference proteome</keyword>
<dbReference type="Gene3D" id="2.60.120.340">
    <property type="entry name" value="Nucleoplasmin core domain"/>
    <property type="match status" value="1"/>
</dbReference>
<sequence>MENKENEQATKHFHKFVVIKLAAIIYGWFSSYLHRTGNTQEKRNQTSIFKGTATRRLAGVAICTWIDFPHRSHFIFIVQTHFLHIMVEEEYFWGVQLDSKTKEIEWNPEKNFPKEEKEDGMPIPRHSLMIKQAILSHEAAEGEMAVIEAEAVGYAQSNIKTLISVLVQGKDHQRSLDLVFHDAPVKLRLIKGSGPVHLVGAHGVAYRYMGEDDSSDDEDGMGEEMDDEDDEEEVDVKPPNKKIKKEETPAKGSPSKRGGKK</sequence>
<comment type="subcellular location">
    <subcellularLocation>
        <location evidence="1">Nucleus</location>
    </subcellularLocation>
</comment>
<evidence type="ECO:0000259" key="6">
    <source>
        <dbReference type="Pfam" id="PF03066"/>
    </source>
</evidence>
<evidence type="ECO:0000256" key="3">
    <source>
        <dbReference type="ARBA" id="ARBA00023242"/>
    </source>
</evidence>
<organism evidence="7 8">
    <name type="scientific">Daphnia magna</name>
    <dbReference type="NCBI Taxonomy" id="35525"/>
    <lineage>
        <taxon>Eukaryota</taxon>
        <taxon>Metazoa</taxon>
        <taxon>Ecdysozoa</taxon>
        <taxon>Arthropoda</taxon>
        <taxon>Crustacea</taxon>
        <taxon>Branchiopoda</taxon>
        <taxon>Diplostraca</taxon>
        <taxon>Cladocera</taxon>
        <taxon>Anomopoda</taxon>
        <taxon>Daphniidae</taxon>
        <taxon>Daphnia</taxon>
    </lineage>
</organism>
<dbReference type="PANTHER" id="PTHR22747">
    <property type="entry name" value="NUCLEOPLASMIN"/>
    <property type="match status" value="1"/>
</dbReference>
<evidence type="ECO:0000256" key="2">
    <source>
        <dbReference type="ARBA" id="ARBA00010744"/>
    </source>
</evidence>
<keyword evidence="5" id="KW-1133">Transmembrane helix</keyword>
<protein>
    <recommendedName>
        <fullName evidence="6">Nucleoplasmin core domain-containing protein</fullName>
    </recommendedName>
</protein>
<reference evidence="7 8" key="1">
    <citation type="journal article" date="2023" name="Nucleic Acids Res.">
        <title>The hologenome of Daphnia magna reveals possible DNA methylation and microbiome-mediated evolution of the host genome.</title>
        <authorList>
            <person name="Chaturvedi A."/>
            <person name="Li X."/>
            <person name="Dhandapani V."/>
            <person name="Marshall H."/>
            <person name="Kissane S."/>
            <person name="Cuenca-Cambronero M."/>
            <person name="Asole G."/>
            <person name="Calvet F."/>
            <person name="Ruiz-Romero M."/>
            <person name="Marangio P."/>
            <person name="Guigo R."/>
            <person name="Rago D."/>
            <person name="Mirbahai L."/>
            <person name="Eastwood N."/>
            <person name="Colbourne J.K."/>
            <person name="Zhou J."/>
            <person name="Mallon E."/>
            <person name="Orsini L."/>
        </authorList>
    </citation>
    <scope>NUCLEOTIDE SEQUENCE [LARGE SCALE GENOMIC DNA]</scope>
    <source>
        <strain evidence="7">LRV0_1</strain>
    </source>
</reference>
<dbReference type="InterPro" id="IPR036824">
    <property type="entry name" value="Nucleoplasmin_core_dom_sf"/>
</dbReference>
<evidence type="ECO:0000313" key="7">
    <source>
        <dbReference type="EMBL" id="KAK4025992.1"/>
    </source>
</evidence>
<dbReference type="PANTHER" id="PTHR22747:SF18">
    <property type="entry name" value="GEO09167P1-RELATED"/>
    <property type="match status" value="1"/>
</dbReference>
<dbReference type="InterPro" id="IPR004301">
    <property type="entry name" value="Nucleoplasmin"/>
</dbReference>
<dbReference type="InterPro" id="IPR024057">
    <property type="entry name" value="Nucleoplasmin_core_dom"/>
</dbReference>
<keyword evidence="5" id="KW-0472">Membrane</keyword>